<evidence type="ECO:0000256" key="6">
    <source>
        <dbReference type="ARBA" id="ARBA00023180"/>
    </source>
</evidence>
<gene>
    <name evidence="8" type="ORF">LSINAPIS_LOCUS3743</name>
</gene>
<comment type="subcellular location">
    <subcellularLocation>
        <location evidence="7">Cell membrane</location>
        <topology evidence="7">Multi-pass membrane protein</topology>
    </subcellularLocation>
    <subcellularLocation>
        <location evidence="1">Membrane</location>
        <topology evidence="1">Multi-pass membrane protein</topology>
    </subcellularLocation>
</comment>
<keyword evidence="9" id="KW-1185">Reference proteome</keyword>
<comment type="caution">
    <text evidence="7">Lacks conserved residue(s) required for the propagation of feature annotation.</text>
</comment>
<dbReference type="GO" id="GO:0005886">
    <property type="term" value="C:plasma membrane"/>
    <property type="evidence" value="ECO:0007669"/>
    <property type="project" value="UniProtKB-SubCell"/>
</dbReference>
<comment type="similarity">
    <text evidence="2 7">Belongs to the CTL (choline transporter-like) family.</text>
</comment>
<keyword evidence="5 7" id="KW-0472">Membrane</keyword>
<feature type="transmembrane region" description="Helical" evidence="7">
    <location>
        <begin position="314"/>
        <end position="336"/>
    </location>
</feature>
<accession>A0A5E4Q0B8</accession>
<dbReference type="InterPro" id="IPR007603">
    <property type="entry name" value="Choline_transptr-like"/>
</dbReference>
<proteinExistence type="inferred from homology"/>
<sequence length="535" mass="59278">MGKDYGEPIRYDPDFNGPVHNRSCTDILWLIVFILFLGAWGYVGYYSATRGSVEKLLAPIDSRGRRCGLDSGLEDKKYLMFFNIAKCLSPGTPITGCPTTQVCVENCPKTTTLIAKELAQNPNNFESLRASMVCVDEVNTQSMSSSQALQYMQEEKCAGFLLASQPVLFRCIGDLSTLQCKSSNTNTVARDDEACVRNPEAAQKTLLNSATALDSYVGWIAASWVTFFTRNERDTHIGWYSLITMIYVTNAPLVYGTVLGRCFVDVSSTMEVLNDIMNGTLQLEEGQVLEKLTNLIKFDQLSSQIVQDLVQSRWYMAGALVAVVILCFIYILLLRWVVGPVVWLSIAGFLALLGFAMYLCYKNFEYYKANPVGLYQTTNLKGYAQSIFAKYETWLVLLIALAIIFVILLLVVIFLRSRITIAIALIREGSKAVTAIKTTVLFPIFPWILQCGVIAYGVLVLMFLMSIGDSAFRVVNFKNDTTCDCAGIYTEEGQECNPAKFVSSCRDTASVGGALPCSLASCHFTGWSTCWVSFG</sequence>
<name>A0A5E4Q0B8_9NEOP</name>
<protein>
    <recommendedName>
        <fullName evidence="7">Choline transporter-like protein</fullName>
    </recommendedName>
</protein>
<dbReference type="AlphaFoldDB" id="A0A5E4Q0B8"/>
<dbReference type="EMBL" id="FZQP02000904">
    <property type="protein sequence ID" value="VVC90938.1"/>
    <property type="molecule type" value="Genomic_DNA"/>
</dbReference>
<dbReference type="PANTHER" id="PTHR12385">
    <property type="entry name" value="CHOLINE TRANSPORTER-LIKE (SLC FAMILY 44)"/>
    <property type="match status" value="1"/>
</dbReference>
<feature type="transmembrane region" description="Helical" evidence="7">
    <location>
        <begin position="342"/>
        <end position="361"/>
    </location>
</feature>
<keyword evidence="6" id="KW-0325">Glycoprotein</keyword>
<feature type="transmembrane region" description="Helical" evidence="7">
    <location>
        <begin position="27"/>
        <end position="48"/>
    </location>
</feature>
<dbReference type="PANTHER" id="PTHR12385:SF14">
    <property type="entry name" value="CHOLINE TRANSPORTER-LIKE 2"/>
    <property type="match status" value="1"/>
</dbReference>
<evidence type="ECO:0000313" key="8">
    <source>
        <dbReference type="EMBL" id="VVC90938.1"/>
    </source>
</evidence>
<feature type="transmembrane region" description="Helical" evidence="7">
    <location>
        <begin position="394"/>
        <end position="415"/>
    </location>
</feature>
<reference evidence="8 9" key="1">
    <citation type="submission" date="2017-07" db="EMBL/GenBank/DDBJ databases">
        <authorList>
            <person name="Talla V."/>
            <person name="Backstrom N."/>
        </authorList>
    </citation>
    <scope>NUCLEOTIDE SEQUENCE [LARGE SCALE GENOMIC DNA]</scope>
</reference>
<evidence type="ECO:0000256" key="3">
    <source>
        <dbReference type="ARBA" id="ARBA00022692"/>
    </source>
</evidence>
<dbReference type="Pfam" id="PF04515">
    <property type="entry name" value="Choline_transpo"/>
    <property type="match status" value="1"/>
</dbReference>
<evidence type="ECO:0000256" key="7">
    <source>
        <dbReference type="RuleBase" id="RU368066"/>
    </source>
</evidence>
<evidence type="ECO:0000256" key="2">
    <source>
        <dbReference type="ARBA" id="ARBA00007168"/>
    </source>
</evidence>
<comment type="function">
    <text evidence="7">Choline transporter.</text>
</comment>
<keyword evidence="3 7" id="KW-0812">Transmembrane</keyword>
<feature type="transmembrane region" description="Helical" evidence="7">
    <location>
        <begin position="444"/>
        <end position="464"/>
    </location>
</feature>
<evidence type="ECO:0000313" key="9">
    <source>
        <dbReference type="Proteomes" id="UP000324832"/>
    </source>
</evidence>
<organism evidence="8 9">
    <name type="scientific">Leptidea sinapis</name>
    <dbReference type="NCBI Taxonomy" id="189913"/>
    <lineage>
        <taxon>Eukaryota</taxon>
        <taxon>Metazoa</taxon>
        <taxon>Ecdysozoa</taxon>
        <taxon>Arthropoda</taxon>
        <taxon>Hexapoda</taxon>
        <taxon>Insecta</taxon>
        <taxon>Pterygota</taxon>
        <taxon>Neoptera</taxon>
        <taxon>Endopterygota</taxon>
        <taxon>Lepidoptera</taxon>
        <taxon>Glossata</taxon>
        <taxon>Ditrysia</taxon>
        <taxon>Papilionoidea</taxon>
        <taxon>Pieridae</taxon>
        <taxon>Dismorphiinae</taxon>
        <taxon>Leptidea</taxon>
    </lineage>
</organism>
<dbReference type="Proteomes" id="UP000324832">
    <property type="component" value="Unassembled WGS sequence"/>
</dbReference>
<evidence type="ECO:0000256" key="4">
    <source>
        <dbReference type="ARBA" id="ARBA00022989"/>
    </source>
</evidence>
<evidence type="ECO:0000256" key="1">
    <source>
        <dbReference type="ARBA" id="ARBA00004141"/>
    </source>
</evidence>
<dbReference type="GO" id="GO:0022857">
    <property type="term" value="F:transmembrane transporter activity"/>
    <property type="evidence" value="ECO:0007669"/>
    <property type="project" value="UniProtKB-UniRule"/>
</dbReference>
<keyword evidence="4 7" id="KW-1133">Transmembrane helix</keyword>
<evidence type="ECO:0000256" key="5">
    <source>
        <dbReference type="ARBA" id="ARBA00023136"/>
    </source>
</evidence>